<keyword evidence="4" id="KW-1185">Reference proteome</keyword>
<dbReference type="Proteomes" id="UP001418222">
    <property type="component" value="Unassembled WGS sequence"/>
</dbReference>
<comment type="caution">
    <text evidence="3">The sequence shown here is derived from an EMBL/GenBank/DDBJ whole genome shotgun (WGS) entry which is preliminary data.</text>
</comment>
<organism evidence="3 4">
    <name type="scientific">Platanthera zijinensis</name>
    <dbReference type="NCBI Taxonomy" id="2320716"/>
    <lineage>
        <taxon>Eukaryota</taxon>
        <taxon>Viridiplantae</taxon>
        <taxon>Streptophyta</taxon>
        <taxon>Embryophyta</taxon>
        <taxon>Tracheophyta</taxon>
        <taxon>Spermatophyta</taxon>
        <taxon>Magnoliopsida</taxon>
        <taxon>Liliopsida</taxon>
        <taxon>Asparagales</taxon>
        <taxon>Orchidaceae</taxon>
        <taxon>Orchidoideae</taxon>
        <taxon>Orchideae</taxon>
        <taxon>Orchidinae</taxon>
        <taxon>Platanthera</taxon>
    </lineage>
</organism>
<dbReference type="AlphaFoldDB" id="A0AAP0AXK1"/>
<proteinExistence type="predicted"/>
<name>A0AAP0AXK1_9ASPA</name>
<dbReference type="PANTHER" id="PTHR34356">
    <property type="entry name" value="ANTIGENIC HEAT-STABLE PROTEIN"/>
    <property type="match status" value="1"/>
</dbReference>
<accession>A0AAP0AXK1</accession>
<protein>
    <submittedName>
        <fullName evidence="3">Uncharacterized protein</fullName>
    </submittedName>
</protein>
<evidence type="ECO:0000256" key="2">
    <source>
        <dbReference type="SAM" id="MobiDB-lite"/>
    </source>
</evidence>
<evidence type="ECO:0000256" key="1">
    <source>
        <dbReference type="SAM" id="Coils"/>
    </source>
</evidence>
<dbReference type="PANTHER" id="PTHR34356:SF3">
    <property type="entry name" value="EXPRESSED PROTEIN"/>
    <property type="match status" value="1"/>
</dbReference>
<dbReference type="EMBL" id="JBBWWQ010000019">
    <property type="protein sequence ID" value="KAK8918762.1"/>
    <property type="molecule type" value="Genomic_DNA"/>
</dbReference>
<evidence type="ECO:0000313" key="3">
    <source>
        <dbReference type="EMBL" id="KAK8918762.1"/>
    </source>
</evidence>
<keyword evidence="1" id="KW-0175">Coiled coil</keyword>
<feature type="compositionally biased region" description="Polar residues" evidence="2">
    <location>
        <begin position="201"/>
        <end position="213"/>
    </location>
</feature>
<gene>
    <name evidence="3" type="ORF">KSP39_PZI021063</name>
</gene>
<feature type="region of interest" description="Disordered" evidence="2">
    <location>
        <begin position="151"/>
        <end position="232"/>
    </location>
</feature>
<evidence type="ECO:0000313" key="4">
    <source>
        <dbReference type="Proteomes" id="UP001418222"/>
    </source>
</evidence>
<feature type="coiled-coil region" evidence="1">
    <location>
        <begin position="22"/>
        <end position="49"/>
    </location>
</feature>
<sequence>MGERRQPTMEDVTKKIKEDGDFDSLRLKIVRAVKENEDLRNRIIEQVKQSNVINQDGSEDMKPRQLSDAIFLELGMKIAGQISDEVWKIIRSNDSIKNDIWSTVESAFNRMANIEPQGGREGADPSPLHEDQIVRAETSDPNTRSAIPMIKTNMLTPDETNDEPSKLASDGHPVENSGINLEVKEHEQGSVLWPQRGFQHSPIQSEAVTSGFDSSHVGGEAEDESDLPPGFD</sequence>
<reference evidence="3 4" key="1">
    <citation type="journal article" date="2022" name="Nat. Plants">
        <title>Genomes of leafy and leafless Platanthera orchids illuminate the evolution of mycoheterotrophy.</title>
        <authorList>
            <person name="Li M.H."/>
            <person name="Liu K.W."/>
            <person name="Li Z."/>
            <person name="Lu H.C."/>
            <person name="Ye Q.L."/>
            <person name="Zhang D."/>
            <person name="Wang J.Y."/>
            <person name="Li Y.F."/>
            <person name="Zhong Z.M."/>
            <person name="Liu X."/>
            <person name="Yu X."/>
            <person name="Liu D.K."/>
            <person name="Tu X.D."/>
            <person name="Liu B."/>
            <person name="Hao Y."/>
            <person name="Liao X.Y."/>
            <person name="Jiang Y.T."/>
            <person name="Sun W.H."/>
            <person name="Chen J."/>
            <person name="Chen Y.Q."/>
            <person name="Ai Y."/>
            <person name="Zhai J.W."/>
            <person name="Wu S.S."/>
            <person name="Zhou Z."/>
            <person name="Hsiao Y.Y."/>
            <person name="Wu W.L."/>
            <person name="Chen Y.Y."/>
            <person name="Lin Y.F."/>
            <person name="Hsu J.L."/>
            <person name="Li C.Y."/>
            <person name="Wang Z.W."/>
            <person name="Zhao X."/>
            <person name="Zhong W.Y."/>
            <person name="Ma X.K."/>
            <person name="Ma L."/>
            <person name="Huang J."/>
            <person name="Chen G.Z."/>
            <person name="Huang M.Z."/>
            <person name="Huang L."/>
            <person name="Peng D.H."/>
            <person name="Luo Y.B."/>
            <person name="Zou S.Q."/>
            <person name="Chen S.P."/>
            <person name="Lan S."/>
            <person name="Tsai W.C."/>
            <person name="Van de Peer Y."/>
            <person name="Liu Z.J."/>
        </authorList>
    </citation>
    <scope>NUCLEOTIDE SEQUENCE [LARGE SCALE GENOMIC DNA]</scope>
    <source>
        <strain evidence="3">Lor287</strain>
    </source>
</reference>